<feature type="transmembrane region" description="Helical" evidence="1">
    <location>
        <begin position="56"/>
        <end position="80"/>
    </location>
</feature>
<keyword evidence="3" id="KW-1185">Reference proteome</keyword>
<keyword evidence="1" id="KW-1133">Transmembrane helix</keyword>
<gene>
    <name evidence="2" type="ORF">PENTCL1PPCAC_3916</name>
</gene>
<protein>
    <recommendedName>
        <fullName evidence="4">G protein-coupled receptor</fullName>
    </recommendedName>
</protein>
<comment type="caution">
    <text evidence="2">The sequence shown here is derived from an EMBL/GenBank/DDBJ whole genome shotgun (WGS) entry which is preliminary data.</text>
</comment>
<keyword evidence="1" id="KW-0472">Membrane</keyword>
<dbReference type="EMBL" id="BTSX01000001">
    <property type="protein sequence ID" value="GMS81741.1"/>
    <property type="molecule type" value="Genomic_DNA"/>
</dbReference>
<evidence type="ECO:0000313" key="2">
    <source>
        <dbReference type="EMBL" id="GMS81741.1"/>
    </source>
</evidence>
<reference evidence="2" key="1">
    <citation type="submission" date="2023-10" db="EMBL/GenBank/DDBJ databases">
        <title>Genome assembly of Pristionchus species.</title>
        <authorList>
            <person name="Yoshida K."/>
            <person name="Sommer R.J."/>
        </authorList>
    </citation>
    <scope>NUCLEOTIDE SEQUENCE</scope>
    <source>
        <strain evidence="2">RS0144</strain>
    </source>
</reference>
<keyword evidence="1" id="KW-0812">Transmembrane</keyword>
<accession>A0AAV5SQ76</accession>
<organism evidence="2 3">
    <name type="scientific">Pristionchus entomophagus</name>
    <dbReference type="NCBI Taxonomy" id="358040"/>
    <lineage>
        <taxon>Eukaryota</taxon>
        <taxon>Metazoa</taxon>
        <taxon>Ecdysozoa</taxon>
        <taxon>Nematoda</taxon>
        <taxon>Chromadorea</taxon>
        <taxon>Rhabditida</taxon>
        <taxon>Rhabditina</taxon>
        <taxon>Diplogasteromorpha</taxon>
        <taxon>Diplogasteroidea</taxon>
        <taxon>Neodiplogasteridae</taxon>
        <taxon>Pristionchus</taxon>
    </lineage>
</organism>
<proteinExistence type="predicted"/>
<feature type="transmembrane region" description="Helical" evidence="1">
    <location>
        <begin position="100"/>
        <end position="121"/>
    </location>
</feature>
<sequence length="144" mass="16060">MNDTTISCVIAGIMEITDTYPILPPLFTIYCAACSIPVVVLIRAAQRCALHKNCRVLIILWALTLLAMLVDITLVSLYSLTYETGGYLHRSLMEPFFRPYLLVGHSLFYSGGSAFEMFIALERILSTLWPHVYHSSGLNPGFLA</sequence>
<dbReference type="AlphaFoldDB" id="A0AAV5SQ76"/>
<feature type="non-terminal residue" evidence="2">
    <location>
        <position position="144"/>
    </location>
</feature>
<dbReference type="Proteomes" id="UP001432027">
    <property type="component" value="Unassembled WGS sequence"/>
</dbReference>
<evidence type="ECO:0008006" key="4">
    <source>
        <dbReference type="Google" id="ProtNLM"/>
    </source>
</evidence>
<feature type="transmembrane region" description="Helical" evidence="1">
    <location>
        <begin position="22"/>
        <end position="44"/>
    </location>
</feature>
<name>A0AAV5SQ76_9BILA</name>
<evidence type="ECO:0000313" key="3">
    <source>
        <dbReference type="Proteomes" id="UP001432027"/>
    </source>
</evidence>
<evidence type="ECO:0000256" key="1">
    <source>
        <dbReference type="SAM" id="Phobius"/>
    </source>
</evidence>